<comment type="similarity">
    <text evidence="1">Belongs to the sigma-70 factor family. ECF subfamily.</text>
</comment>
<keyword evidence="2" id="KW-0805">Transcription regulation</keyword>
<accession>A0A6N8JAM2</accession>
<dbReference type="Gene3D" id="1.10.1740.10">
    <property type="match status" value="1"/>
</dbReference>
<dbReference type="Pfam" id="PF07638">
    <property type="entry name" value="Sigma70_ECF"/>
    <property type="match status" value="1"/>
</dbReference>
<organism evidence="6 7">
    <name type="scientific">Chitinophaga oryziterrae</name>
    <dbReference type="NCBI Taxonomy" id="1031224"/>
    <lineage>
        <taxon>Bacteria</taxon>
        <taxon>Pseudomonadati</taxon>
        <taxon>Bacteroidota</taxon>
        <taxon>Chitinophagia</taxon>
        <taxon>Chitinophagales</taxon>
        <taxon>Chitinophagaceae</taxon>
        <taxon>Chitinophaga</taxon>
    </lineage>
</organism>
<dbReference type="PANTHER" id="PTHR43133:SF46">
    <property type="entry name" value="RNA POLYMERASE SIGMA-70 FACTOR ECF SUBFAMILY"/>
    <property type="match status" value="1"/>
</dbReference>
<name>A0A6N8JAM2_9BACT</name>
<dbReference type="Proteomes" id="UP000468388">
    <property type="component" value="Unassembled WGS sequence"/>
</dbReference>
<dbReference type="InterPro" id="IPR039425">
    <property type="entry name" value="RNA_pol_sigma-70-like"/>
</dbReference>
<comment type="caution">
    <text evidence="6">The sequence shown here is derived from an EMBL/GenBank/DDBJ whole genome shotgun (WGS) entry which is preliminary data.</text>
</comment>
<feature type="domain" description="RNA polymerase sigma-70 ECF-like HTH" evidence="5">
    <location>
        <begin position="6"/>
        <end position="158"/>
    </location>
</feature>
<keyword evidence="4" id="KW-0804">Transcription</keyword>
<reference evidence="6 7" key="1">
    <citation type="submission" date="2019-12" db="EMBL/GenBank/DDBJ databases">
        <title>The draft genomic sequence of strain Chitinophaga oryziterrae JCM 16595.</title>
        <authorList>
            <person name="Zhang X."/>
        </authorList>
    </citation>
    <scope>NUCLEOTIDE SEQUENCE [LARGE SCALE GENOMIC DNA]</scope>
    <source>
        <strain evidence="6 7">JCM 16595</strain>
    </source>
</reference>
<dbReference type="PANTHER" id="PTHR43133">
    <property type="entry name" value="RNA POLYMERASE ECF-TYPE SIGMA FACTO"/>
    <property type="match status" value="1"/>
</dbReference>
<dbReference type="InterPro" id="IPR053812">
    <property type="entry name" value="HTH_Sigma70_ECF-like"/>
</dbReference>
<dbReference type="OrthoDB" id="663247at2"/>
<dbReference type="Gene3D" id="1.10.10.10">
    <property type="entry name" value="Winged helix-like DNA-binding domain superfamily/Winged helix DNA-binding domain"/>
    <property type="match status" value="1"/>
</dbReference>
<dbReference type="GO" id="GO:0006352">
    <property type="term" value="P:DNA-templated transcription initiation"/>
    <property type="evidence" value="ECO:0007669"/>
    <property type="project" value="InterPro"/>
</dbReference>
<dbReference type="InterPro" id="IPR014284">
    <property type="entry name" value="RNA_pol_sigma-70_dom"/>
</dbReference>
<keyword evidence="3" id="KW-0731">Sigma factor</keyword>
<dbReference type="SUPFAM" id="SSF88946">
    <property type="entry name" value="Sigma2 domain of RNA polymerase sigma factors"/>
    <property type="match status" value="1"/>
</dbReference>
<dbReference type="SUPFAM" id="SSF88659">
    <property type="entry name" value="Sigma3 and sigma4 domains of RNA polymerase sigma factors"/>
    <property type="match status" value="1"/>
</dbReference>
<evidence type="ECO:0000256" key="4">
    <source>
        <dbReference type="ARBA" id="ARBA00023163"/>
    </source>
</evidence>
<dbReference type="EMBL" id="WRXO01000003">
    <property type="protein sequence ID" value="MVT41366.1"/>
    <property type="molecule type" value="Genomic_DNA"/>
</dbReference>
<evidence type="ECO:0000259" key="5">
    <source>
        <dbReference type="Pfam" id="PF07638"/>
    </source>
</evidence>
<proteinExistence type="inferred from homology"/>
<keyword evidence="7" id="KW-1185">Reference proteome</keyword>
<sequence>MSVISQLNDGNEKVFKQIYDLLHRKVFRFFLKRNDSHDTAKELTQKTFVKLWQYRHTLKEEFTIETQLFTIANSILVDHYRRETHQNNMQANIAAQMNDNHTIAHPMQEFEQVNYLNAAIANLPPVRKKVIELRLVHGFTNKEIAHHLSIHVKTVEDHITKALRYVRSIHL</sequence>
<dbReference type="InterPro" id="IPR013324">
    <property type="entry name" value="RNA_pol_sigma_r3/r4-like"/>
</dbReference>
<gene>
    <name evidence="6" type="ORF">GO495_12290</name>
</gene>
<dbReference type="GO" id="GO:0016987">
    <property type="term" value="F:sigma factor activity"/>
    <property type="evidence" value="ECO:0007669"/>
    <property type="project" value="UniProtKB-KW"/>
</dbReference>
<dbReference type="InterPro" id="IPR036388">
    <property type="entry name" value="WH-like_DNA-bd_sf"/>
</dbReference>
<protein>
    <submittedName>
        <fullName evidence="6">Sigma-70 family RNA polymerase sigma factor</fullName>
    </submittedName>
</protein>
<evidence type="ECO:0000313" key="6">
    <source>
        <dbReference type="EMBL" id="MVT41366.1"/>
    </source>
</evidence>
<dbReference type="RefSeq" id="WP_157299995.1">
    <property type="nucleotide sequence ID" value="NZ_BAAAZB010000025.1"/>
</dbReference>
<evidence type="ECO:0000256" key="1">
    <source>
        <dbReference type="ARBA" id="ARBA00010641"/>
    </source>
</evidence>
<dbReference type="NCBIfam" id="TIGR02937">
    <property type="entry name" value="sigma70-ECF"/>
    <property type="match status" value="1"/>
</dbReference>
<dbReference type="AlphaFoldDB" id="A0A6N8JAM2"/>
<evidence type="ECO:0000256" key="3">
    <source>
        <dbReference type="ARBA" id="ARBA00023082"/>
    </source>
</evidence>
<evidence type="ECO:0000256" key="2">
    <source>
        <dbReference type="ARBA" id="ARBA00023015"/>
    </source>
</evidence>
<evidence type="ECO:0000313" key="7">
    <source>
        <dbReference type="Proteomes" id="UP000468388"/>
    </source>
</evidence>
<dbReference type="InterPro" id="IPR013325">
    <property type="entry name" value="RNA_pol_sigma_r2"/>
</dbReference>